<feature type="region of interest" description="Disordered" evidence="1">
    <location>
        <begin position="1"/>
        <end position="72"/>
    </location>
</feature>
<reference evidence="2" key="2">
    <citation type="submission" date="2018-05" db="EMBL/GenBank/DDBJ databases">
        <title>OpunRS2 (Oryza punctata Reference Sequence Version 2).</title>
        <authorList>
            <person name="Zhang J."/>
            <person name="Kudrna D."/>
            <person name="Lee S."/>
            <person name="Talag J."/>
            <person name="Welchert J."/>
            <person name="Wing R.A."/>
        </authorList>
    </citation>
    <scope>NUCLEOTIDE SEQUENCE [LARGE SCALE GENOMIC DNA]</scope>
</reference>
<evidence type="ECO:0000313" key="3">
    <source>
        <dbReference type="Proteomes" id="UP000026962"/>
    </source>
</evidence>
<reference evidence="2" key="1">
    <citation type="submission" date="2015-04" db="UniProtKB">
        <authorList>
            <consortium name="EnsemblPlants"/>
        </authorList>
    </citation>
    <scope>IDENTIFICATION</scope>
</reference>
<dbReference type="Gramene" id="OPUNC12G12620.1">
    <property type="protein sequence ID" value="OPUNC12G12620.1"/>
    <property type="gene ID" value="OPUNC12G12620"/>
</dbReference>
<dbReference type="EnsemblPlants" id="OPUNC12G12620.1">
    <property type="protein sequence ID" value="OPUNC12G12620.1"/>
    <property type="gene ID" value="OPUNC12G12620"/>
</dbReference>
<protein>
    <submittedName>
        <fullName evidence="2">Uncharacterized protein</fullName>
    </submittedName>
</protein>
<sequence>MTGGKAASWGCALSAAGGSGSGRHGLRGIGDGDGWAREASAPVRSTAPPSPRSLRGDQLISMPSETNPKERE</sequence>
<feature type="compositionally biased region" description="Gly residues" evidence="1">
    <location>
        <begin position="17"/>
        <end position="33"/>
    </location>
</feature>
<evidence type="ECO:0000256" key="1">
    <source>
        <dbReference type="SAM" id="MobiDB-lite"/>
    </source>
</evidence>
<dbReference type="HOGENOM" id="CLU_2726579_0_0_1"/>
<feature type="compositionally biased region" description="Low complexity" evidence="1">
    <location>
        <begin position="1"/>
        <end position="16"/>
    </location>
</feature>
<proteinExistence type="predicted"/>
<dbReference type="Proteomes" id="UP000026962">
    <property type="component" value="Chromosome 12"/>
</dbReference>
<evidence type="ECO:0000313" key="2">
    <source>
        <dbReference type="EnsemblPlants" id="OPUNC12G12620.1"/>
    </source>
</evidence>
<dbReference type="AlphaFoldDB" id="A0A0E0MN12"/>
<accession>A0A0E0MN12</accession>
<keyword evidence="3" id="KW-1185">Reference proteome</keyword>
<organism evidence="2">
    <name type="scientific">Oryza punctata</name>
    <name type="common">Red rice</name>
    <dbReference type="NCBI Taxonomy" id="4537"/>
    <lineage>
        <taxon>Eukaryota</taxon>
        <taxon>Viridiplantae</taxon>
        <taxon>Streptophyta</taxon>
        <taxon>Embryophyta</taxon>
        <taxon>Tracheophyta</taxon>
        <taxon>Spermatophyta</taxon>
        <taxon>Magnoliopsida</taxon>
        <taxon>Liliopsida</taxon>
        <taxon>Poales</taxon>
        <taxon>Poaceae</taxon>
        <taxon>BOP clade</taxon>
        <taxon>Oryzoideae</taxon>
        <taxon>Oryzeae</taxon>
        <taxon>Oryzinae</taxon>
        <taxon>Oryza</taxon>
    </lineage>
</organism>
<name>A0A0E0MN12_ORYPU</name>